<dbReference type="OrthoDB" id="190846at2759"/>
<gene>
    <name evidence="3" type="ORF">CSKR_108065</name>
</gene>
<dbReference type="PANTHER" id="PTHR11440">
    <property type="entry name" value="LECITHIN-CHOLESTEROL ACYLTRANSFERASE-RELATED"/>
    <property type="match status" value="1"/>
</dbReference>
<accession>A0A3R7ERF1</accession>
<organism evidence="3 4">
    <name type="scientific">Clonorchis sinensis</name>
    <name type="common">Chinese liver fluke</name>
    <dbReference type="NCBI Taxonomy" id="79923"/>
    <lineage>
        <taxon>Eukaryota</taxon>
        <taxon>Metazoa</taxon>
        <taxon>Spiralia</taxon>
        <taxon>Lophotrochozoa</taxon>
        <taxon>Platyhelminthes</taxon>
        <taxon>Trematoda</taxon>
        <taxon>Digenea</taxon>
        <taxon>Opisthorchiida</taxon>
        <taxon>Opisthorchiata</taxon>
        <taxon>Opisthorchiidae</taxon>
        <taxon>Clonorchis</taxon>
    </lineage>
</organism>
<proteinExistence type="predicted"/>
<feature type="transmembrane region" description="Helical" evidence="2">
    <location>
        <begin position="255"/>
        <end position="273"/>
    </location>
</feature>
<keyword evidence="4" id="KW-1185">Reference proteome</keyword>
<dbReference type="GO" id="GO:0006629">
    <property type="term" value="P:lipid metabolic process"/>
    <property type="evidence" value="ECO:0007669"/>
    <property type="project" value="InterPro"/>
</dbReference>
<dbReference type="EMBL" id="NIRI02000056">
    <property type="protein sequence ID" value="KAG5444568.1"/>
    <property type="molecule type" value="Genomic_DNA"/>
</dbReference>
<dbReference type="Proteomes" id="UP000286415">
    <property type="component" value="Unassembled WGS sequence"/>
</dbReference>
<dbReference type="FunCoup" id="A0A3R7ERF1">
    <property type="interactions" value="104"/>
</dbReference>
<evidence type="ECO:0000313" key="4">
    <source>
        <dbReference type="Proteomes" id="UP000286415"/>
    </source>
</evidence>
<dbReference type="InParanoid" id="A0A3R7ERF1"/>
<name>A0A3R7ERF1_CLOSI</name>
<evidence type="ECO:0000256" key="2">
    <source>
        <dbReference type="SAM" id="Phobius"/>
    </source>
</evidence>
<reference evidence="3 4" key="2">
    <citation type="journal article" date="2021" name="Genomics">
        <title>High-quality reference genome for Clonorchis sinensis.</title>
        <authorList>
            <person name="Young N.D."/>
            <person name="Stroehlein A.J."/>
            <person name="Kinkar L."/>
            <person name="Wang T."/>
            <person name="Sohn W.M."/>
            <person name="Chang B.C.H."/>
            <person name="Kaur P."/>
            <person name="Weisz D."/>
            <person name="Dudchenko O."/>
            <person name="Aiden E.L."/>
            <person name="Korhonen P.K."/>
            <person name="Gasser R.B."/>
        </authorList>
    </citation>
    <scope>NUCLEOTIDE SEQUENCE [LARGE SCALE GENOMIC DNA]</scope>
    <source>
        <strain evidence="3">Cs-k2</strain>
    </source>
</reference>
<sequence length="651" mass="73815">MNKRGRRRILLLVYHNHSEVPTSPETHSDNLEGSAVRNTRPSSCKVSPTDSTDSHHSASVTLIFTWKTAPTSANDVSTCTAYDLTNKASGAGHILRWKSLLHNSYFLNTSRWIRRHEPIPAMLRPIQLPRYLKRSTTLDTSPWILSVMFTSTNLHLVSANCTPTDDSVHPRLLAPSSSLTRRAQWHLHIPDPQGLRHKPVEHQGFGDLPASVCNTFSVTGYHATRRKHEGWDTVRMPKPRQEKSRYRGRVRTTNLLFLLFVVNLCFLIILHVTEAAETKYPIILVPGDGGSQAYCNPKGNGGTFLIWVNLRYFFAPGTLYEYIRIKYDPKTGEVSDSDLCDVTFPGWGDTWSIENLDTYRHSGTVYLEHLINSLRQDPFYVSNKTLRGTPFDFRKAPNENPDFLRDLRLLIEETYSVTGSRRVVLLGHSLGAVYCLAFLNAQSDTWKRKYIKTFLSVSGPYGGSVKAFKIEASGDNFGFILRSSISFRPIQRSMPSTAFLLPDPRLWSPSEPIIITPKVNYSAHDYQKFFEDIGFPQGYELFKNTKPSVDGFEGPTGIDDLYCIHGTKVGTTYQMVYPERSFFHKGFPDQYPTLIPGEGDGTVHLRSLQLCRFWQGAKYITLEGAEHLRIVGDDRLIKLIHEVAGSQRSYD</sequence>
<dbReference type="STRING" id="79923.A0A3R7ERF1"/>
<evidence type="ECO:0000313" key="3">
    <source>
        <dbReference type="EMBL" id="KAG5444568.1"/>
    </source>
</evidence>
<dbReference type="Pfam" id="PF02450">
    <property type="entry name" value="LCAT"/>
    <property type="match status" value="2"/>
</dbReference>
<feature type="region of interest" description="Disordered" evidence="1">
    <location>
        <begin position="20"/>
        <end position="55"/>
    </location>
</feature>
<keyword evidence="2" id="KW-0472">Membrane</keyword>
<keyword evidence="2" id="KW-1133">Transmembrane helix</keyword>
<evidence type="ECO:0000256" key="1">
    <source>
        <dbReference type="SAM" id="MobiDB-lite"/>
    </source>
</evidence>
<dbReference type="GO" id="GO:0008374">
    <property type="term" value="F:O-acyltransferase activity"/>
    <property type="evidence" value="ECO:0007669"/>
    <property type="project" value="InterPro"/>
</dbReference>
<protein>
    <submittedName>
        <fullName evidence="3">Group XV phospholipase A2</fullName>
    </submittedName>
</protein>
<dbReference type="AlphaFoldDB" id="A0A3R7ERF1"/>
<reference evidence="3 4" key="1">
    <citation type="journal article" date="2018" name="Biotechnol. Adv.">
        <title>Improved genomic resources and new bioinformatic workflow for the carcinogenic parasite Clonorchis sinensis: Biotechnological implications.</title>
        <authorList>
            <person name="Wang D."/>
            <person name="Korhonen P.K."/>
            <person name="Gasser R.B."/>
            <person name="Young N.D."/>
        </authorList>
    </citation>
    <scope>NUCLEOTIDE SEQUENCE [LARGE SCALE GENOMIC DNA]</scope>
    <source>
        <strain evidence="3">Cs-k2</strain>
    </source>
</reference>
<comment type="caution">
    <text evidence="3">The sequence shown here is derived from an EMBL/GenBank/DDBJ whole genome shotgun (WGS) entry which is preliminary data.</text>
</comment>
<dbReference type="SUPFAM" id="SSF53474">
    <property type="entry name" value="alpha/beta-Hydrolases"/>
    <property type="match status" value="1"/>
</dbReference>
<dbReference type="Gene3D" id="3.40.50.1820">
    <property type="entry name" value="alpha/beta hydrolase"/>
    <property type="match status" value="2"/>
</dbReference>
<dbReference type="InterPro" id="IPR003386">
    <property type="entry name" value="LACT/PDAT_acylTrfase"/>
</dbReference>
<feature type="compositionally biased region" description="Polar residues" evidence="1">
    <location>
        <begin position="36"/>
        <end position="55"/>
    </location>
</feature>
<dbReference type="InterPro" id="IPR029058">
    <property type="entry name" value="AB_hydrolase_fold"/>
</dbReference>
<keyword evidence="2" id="KW-0812">Transmembrane</keyword>